<dbReference type="AlphaFoldDB" id="A0A2J8AIM2"/>
<name>A0A2J8AIM2_9CHLO</name>
<reference evidence="1 2" key="1">
    <citation type="journal article" date="2017" name="Mol. Biol. Evol.">
        <title>The 4-celled Tetrabaena socialis nuclear genome reveals the essential components for genetic control of cell number at the origin of multicellularity in the volvocine lineage.</title>
        <authorList>
            <person name="Featherston J."/>
            <person name="Arakaki Y."/>
            <person name="Hanschen E.R."/>
            <person name="Ferris P.J."/>
            <person name="Michod R.E."/>
            <person name="Olson B.J.S.C."/>
            <person name="Nozaki H."/>
            <person name="Durand P.M."/>
        </authorList>
    </citation>
    <scope>NUCLEOTIDE SEQUENCE [LARGE SCALE GENOMIC DNA]</scope>
    <source>
        <strain evidence="1 2">NIES-571</strain>
    </source>
</reference>
<dbReference type="Proteomes" id="UP000236333">
    <property type="component" value="Unassembled WGS sequence"/>
</dbReference>
<dbReference type="GO" id="GO:0048564">
    <property type="term" value="P:photosystem I assembly"/>
    <property type="evidence" value="ECO:0007669"/>
    <property type="project" value="InterPro"/>
</dbReference>
<evidence type="ECO:0000313" key="1">
    <source>
        <dbReference type="EMBL" id="PNH12369.1"/>
    </source>
</evidence>
<dbReference type="PANTHER" id="PTHR36770">
    <property type="entry name" value="PHOTOSYSTEM I ASSEMBLY FACTOR PSA3, CHLOROPLASTIC"/>
    <property type="match status" value="1"/>
</dbReference>
<dbReference type="EMBL" id="PGGS01000009">
    <property type="protein sequence ID" value="PNH12369.1"/>
    <property type="molecule type" value="Genomic_DNA"/>
</dbReference>
<comment type="caution">
    <text evidence="1">The sequence shown here is derived from an EMBL/GenBank/DDBJ whole genome shotgun (WGS) entry which is preliminary data.</text>
</comment>
<proteinExistence type="predicted"/>
<protein>
    <submittedName>
        <fullName evidence="1">Uncharacterized protein</fullName>
    </submittedName>
</protein>
<keyword evidence="2" id="KW-1185">Reference proteome</keyword>
<dbReference type="PANTHER" id="PTHR36770:SF1">
    <property type="entry name" value="PHOTOSYSTEM I ASSEMBLY FACTOR PSA3, CHLOROPLASTIC"/>
    <property type="match status" value="1"/>
</dbReference>
<sequence>GGGSFFSGILAVAKKVQGALPIVGLMSRLANPEGGGFDELAYPEFCRAMINNAPLSFRIAQGELEKVYGKPANSRWVLLILFFTKTGVGIVPTKEIISSARRLRVTQDIEIEVERFEQSKATVLKKYEMVARPEGKLVDRLAVTVDALCMLCIGLKEGEPVPDVAAPFLQDIIVATFPEADPALIAFAISSKAERGAAYV</sequence>
<dbReference type="InterPro" id="IPR037736">
    <property type="entry name" value="PSA3"/>
</dbReference>
<gene>
    <name evidence="1" type="ORF">TSOC_000663</name>
</gene>
<evidence type="ECO:0000313" key="2">
    <source>
        <dbReference type="Proteomes" id="UP000236333"/>
    </source>
</evidence>
<dbReference type="OrthoDB" id="2013100at2759"/>
<feature type="non-terminal residue" evidence="1">
    <location>
        <position position="1"/>
    </location>
</feature>
<organism evidence="1 2">
    <name type="scientific">Tetrabaena socialis</name>
    <dbReference type="NCBI Taxonomy" id="47790"/>
    <lineage>
        <taxon>Eukaryota</taxon>
        <taxon>Viridiplantae</taxon>
        <taxon>Chlorophyta</taxon>
        <taxon>core chlorophytes</taxon>
        <taxon>Chlorophyceae</taxon>
        <taxon>CS clade</taxon>
        <taxon>Chlamydomonadales</taxon>
        <taxon>Tetrabaenaceae</taxon>
        <taxon>Tetrabaena</taxon>
    </lineage>
</organism>
<accession>A0A2J8AIM2</accession>